<dbReference type="InterPro" id="IPR036388">
    <property type="entry name" value="WH-like_DNA-bd_sf"/>
</dbReference>
<evidence type="ECO:0000259" key="6">
    <source>
        <dbReference type="Pfam" id="PF08281"/>
    </source>
</evidence>
<keyword evidence="2" id="KW-0805">Transcription regulation</keyword>
<dbReference type="PANTHER" id="PTHR43133:SF63">
    <property type="entry name" value="RNA POLYMERASE SIGMA FACTOR FECI-RELATED"/>
    <property type="match status" value="1"/>
</dbReference>
<keyword evidence="3" id="KW-0731">Sigma factor</keyword>
<evidence type="ECO:0000313" key="7">
    <source>
        <dbReference type="EMBL" id="QUS40538.1"/>
    </source>
</evidence>
<feature type="domain" description="RNA polymerase sigma factor 70 region 4 type 2" evidence="6">
    <location>
        <begin position="110"/>
        <end position="158"/>
    </location>
</feature>
<dbReference type="InterPro" id="IPR014284">
    <property type="entry name" value="RNA_pol_sigma-70_dom"/>
</dbReference>
<proteinExistence type="inferred from homology"/>
<dbReference type="InterPro" id="IPR013324">
    <property type="entry name" value="RNA_pol_sigma_r3/r4-like"/>
</dbReference>
<evidence type="ECO:0000256" key="4">
    <source>
        <dbReference type="ARBA" id="ARBA00023163"/>
    </source>
</evidence>
<evidence type="ECO:0000256" key="1">
    <source>
        <dbReference type="ARBA" id="ARBA00010641"/>
    </source>
</evidence>
<dbReference type="InterPro" id="IPR013249">
    <property type="entry name" value="RNA_pol_sigma70_r4_t2"/>
</dbReference>
<sequence>MTGTTWTALRDLLALRYDDFRTRLIRQFGSEEIASETLHETWLRLDRPGSAGQVRSPPAFLMRIAANIAKDQQRAERRKTKRHEADEALDVADPAPDPARTVEAKLDLKKVEAAIAQLPKRTQAILMASRLNGMSHQAIADKLGISKRTVLYELKQAVVLLDVMLKNNSYSDCTDGG</sequence>
<protein>
    <submittedName>
        <fullName evidence="7">Sigma-70 family RNA polymerase sigma factor</fullName>
    </submittedName>
</protein>
<dbReference type="SUPFAM" id="SSF88946">
    <property type="entry name" value="Sigma2 domain of RNA polymerase sigma factors"/>
    <property type="match status" value="1"/>
</dbReference>
<dbReference type="RefSeq" id="WP_211909120.1">
    <property type="nucleotide sequence ID" value="NZ_CP036498.1"/>
</dbReference>
<dbReference type="SUPFAM" id="SSF88659">
    <property type="entry name" value="Sigma3 and sigma4 domains of RNA polymerase sigma factors"/>
    <property type="match status" value="1"/>
</dbReference>
<evidence type="ECO:0000256" key="2">
    <source>
        <dbReference type="ARBA" id="ARBA00023015"/>
    </source>
</evidence>
<keyword evidence="4" id="KW-0804">Transcription</keyword>
<reference evidence="7 8" key="1">
    <citation type="submission" date="2019-02" db="EMBL/GenBank/DDBJ databases">
        <title>Emended description of the genus Rhodopseudomonas and description of Rhodopseudomonas albus sp. nov., a non-phototrophic, heavy-metal-tolerant bacterium isolated from garden soil.</title>
        <authorList>
            <person name="Bao Z."/>
            <person name="Cao W.W."/>
            <person name="Sato Y."/>
            <person name="Nishizawa T."/>
            <person name="Zhao J."/>
            <person name="Guo Y."/>
            <person name="Ohta H."/>
        </authorList>
    </citation>
    <scope>NUCLEOTIDE SEQUENCE [LARGE SCALE GENOMIC DNA]</scope>
    <source>
        <strain evidence="7 8">SK50-23</strain>
    </source>
</reference>
<dbReference type="InterPro" id="IPR013325">
    <property type="entry name" value="RNA_pol_sigma_r2"/>
</dbReference>
<name>A0ABX8A9W1_9BRAD</name>
<organism evidence="7 8">
    <name type="scientific">Tardiphaga alba</name>
    <dbReference type="NCBI Taxonomy" id="340268"/>
    <lineage>
        <taxon>Bacteria</taxon>
        <taxon>Pseudomonadati</taxon>
        <taxon>Pseudomonadota</taxon>
        <taxon>Alphaproteobacteria</taxon>
        <taxon>Hyphomicrobiales</taxon>
        <taxon>Nitrobacteraceae</taxon>
        <taxon>Tardiphaga</taxon>
    </lineage>
</organism>
<dbReference type="Pfam" id="PF08281">
    <property type="entry name" value="Sigma70_r4_2"/>
    <property type="match status" value="1"/>
</dbReference>
<dbReference type="Gene3D" id="1.10.10.10">
    <property type="entry name" value="Winged helix-like DNA-binding domain superfamily/Winged helix DNA-binding domain"/>
    <property type="match status" value="1"/>
</dbReference>
<gene>
    <name evidence="7" type="ORF">RPMA_18140</name>
</gene>
<evidence type="ECO:0000256" key="5">
    <source>
        <dbReference type="SAM" id="MobiDB-lite"/>
    </source>
</evidence>
<dbReference type="InterPro" id="IPR039425">
    <property type="entry name" value="RNA_pol_sigma-70-like"/>
</dbReference>
<feature type="region of interest" description="Disordered" evidence="5">
    <location>
        <begin position="71"/>
        <end position="97"/>
    </location>
</feature>
<accession>A0ABX8A9W1</accession>
<dbReference type="EMBL" id="CP036498">
    <property type="protein sequence ID" value="QUS40538.1"/>
    <property type="molecule type" value="Genomic_DNA"/>
</dbReference>
<keyword evidence="8" id="KW-1185">Reference proteome</keyword>
<comment type="similarity">
    <text evidence="1">Belongs to the sigma-70 factor family. ECF subfamily.</text>
</comment>
<dbReference type="Gene3D" id="1.10.1740.10">
    <property type="match status" value="1"/>
</dbReference>
<dbReference type="Proteomes" id="UP000682843">
    <property type="component" value="Chromosome"/>
</dbReference>
<evidence type="ECO:0000313" key="8">
    <source>
        <dbReference type="Proteomes" id="UP000682843"/>
    </source>
</evidence>
<evidence type="ECO:0000256" key="3">
    <source>
        <dbReference type="ARBA" id="ARBA00023082"/>
    </source>
</evidence>
<dbReference type="NCBIfam" id="TIGR02937">
    <property type="entry name" value="sigma70-ECF"/>
    <property type="match status" value="1"/>
</dbReference>
<dbReference type="PANTHER" id="PTHR43133">
    <property type="entry name" value="RNA POLYMERASE ECF-TYPE SIGMA FACTO"/>
    <property type="match status" value="1"/>
</dbReference>